<reference evidence="2" key="2">
    <citation type="journal article" date="2019" name="Mol. Plant Microbe Interact.">
        <title>Genome sequence resources for four phytopathogenic fungi from the Colletotrichum orbiculare species complex.</title>
        <authorList>
            <person name="Gan P."/>
            <person name="Tsushima A."/>
            <person name="Narusaka M."/>
            <person name="Narusaka Y."/>
            <person name="Takano Y."/>
            <person name="Kubo Y."/>
            <person name="Shirasu K."/>
        </authorList>
    </citation>
    <scope>GENOME REANNOTATION</scope>
    <source>
        <strain evidence="2">104-T / ATCC 96160 / CBS 514.97 / LARS 414 / MAFF 240422</strain>
    </source>
</reference>
<keyword evidence="2" id="KW-1185">Reference proteome</keyword>
<dbReference type="EMBL" id="AMCV02000048">
    <property type="protein sequence ID" value="TDZ14780.1"/>
    <property type="molecule type" value="Genomic_DNA"/>
</dbReference>
<proteinExistence type="predicted"/>
<organism evidence="1 2">
    <name type="scientific">Colletotrichum orbiculare (strain 104-T / ATCC 96160 / CBS 514.97 / LARS 414 / MAFF 240422)</name>
    <name type="common">Cucumber anthracnose fungus</name>
    <name type="synonym">Colletotrichum lagenarium</name>
    <dbReference type="NCBI Taxonomy" id="1213857"/>
    <lineage>
        <taxon>Eukaryota</taxon>
        <taxon>Fungi</taxon>
        <taxon>Dikarya</taxon>
        <taxon>Ascomycota</taxon>
        <taxon>Pezizomycotina</taxon>
        <taxon>Sordariomycetes</taxon>
        <taxon>Hypocreomycetidae</taxon>
        <taxon>Glomerellales</taxon>
        <taxon>Glomerellaceae</taxon>
        <taxon>Colletotrichum</taxon>
        <taxon>Colletotrichum orbiculare species complex</taxon>
    </lineage>
</organism>
<sequence>MRYLTLHCVQSPKLTHRPMNQSRRQISKLPQLTPRRPSIINSFDFGFWSRISKTAHLDRKTTGQTFAGDKTYTRGET</sequence>
<reference evidence="2" key="1">
    <citation type="journal article" date="2013" name="New Phytol.">
        <title>Comparative genomic and transcriptomic analyses reveal the hemibiotrophic stage shift of Colletotrichum fungi.</title>
        <authorList>
            <person name="Gan P."/>
            <person name="Ikeda K."/>
            <person name="Irieda H."/>
            <person name="Narusaka M."/>
            <person name="O'Connell R.J."/>
            <person name="Narusaka Y."/>
            <person name="Takano Y."/>
            <person name="Kubo Y."/>
            <person name="Shirasu K."/>
        </authorList>
    </citation>
    <scope>NUCLEOTIDE SEQUENCE [LARGE SCALE GENOMIC DNA]</scope>
    <source>
        <strain evidence="2">104-T / ATCC 96160 / CBS 514.97 / LARS 414 / MAFF 240422</strain>
    </source>
</reference>
<name>A0A484F953_COLOR</name>
<comment type="caution">
    <text evidence="1">The sequence shown here is derived from an EMBL/GenBank/DDBJ whole genome shotgun (WGS) entry which is preliminary data.</text>
</comment>
<dbReference type="Proteomes" id="UP000014480">
    <property type="component" value="Unassembled WGS sequence"/>
</dbReference>
<evidence type="ECO:0000313" key="1">
    <source>
        <dbReference type="EMBL" id="TDZ14780.1"/>
    </source>
</evidence>
<protein>
    <submittedName>
        <fullName evidence="1">Uncharacterized protein</fullName>
    </submittedName>
</protein>
<evidence type="ECO:0000313" key="2">
    <source>
        <dbReference type="Proteomes" id="UP000014480"/>
    </source>
</evidence>
<dbReference type="AlphaFoldDB" id="A0A484F953"/>
<accession>A0A484F953</accession>
<gene>
    <name evidence="1" type="ORF">Cob_v012388</name>
</gene>